<protein>
    <recommendedName>
        <fullName evidence="6">SURF1-like protein</fullName>
    </recommendedName>
</protein>
<gene>
    <name evidence="7" type="ORF">SAMN06295910_1793</name>
</gene>
<keyword evidence="8" id="KW-1185">Reference proteome</keyword>
<dbReference type="InterPro" id="IPR002994">
    <property type="entry name" value="Surf1/Shy1"/>
</dbReference>
<sequence>MRIPFLATLIVGAAIATMIGLGIWQLQRAQWKDALIAEMQSEGALDPVTVNCRIDAAPEVRAGHNRAGETGYRYLVPCNAGQPQLVDAGWSKRPNALARVALSGRLTGVREPGGREIVVLDAPAPPLERSAPPTLDDIPNNHLAYAVQWFLFALAAAVIYVLALRRRSAR</sequence>
<dbReference type="STRING" id="941907.SAMN06295910_1793"/>
<keyword evidence="3 6" id="KW-0812">Transmembrane</keyword>
<keyword evidence="6" id="KW-1003">Cell membrane</keyword>
<dbReference type="InterPro" id="IPR045214">
    <property type="entry name" value="Surf1/Surf4"/>
</dbReference>
<dbReference type="Pfam" id="PF02104">
    <property type="entry name" value="SURF1"/>
    <property type="match status" value="1"/>
</dbReference>
<evidence type="ECO:0000313" key="8">
    <source>
        <dbReference type="Proteomes" id="UP000192934"/>
    </source>
</evidence>
<evidence type="ECO:0000256" key="2">
    <source>
        <dbReference type="ARBA" id="ARBA00007165"/>
    </source>
</evidence>
<evidence type="ECO:0000313" key="7">
    <source>
        <dbReference type="EMBL" id="SMF69985.1"/>
    </source>
</evidence>
<dbReference type="OrthoDB" id="6079986at2"/>
<feature type="transmembrane region" description="Helical" evidence="6">
    <location>
        <begin position="143"/>
        <end position="164"/>
    </location>
</feature>
<comment type="similarity">
    <text evidence="2 6">Belongs to the SURF1 family.</text>
</comment>
<dbReference type="PANTHER" id="PTHR23427:SF2">
    <property type="entry name" value="SURFEIT LOCUS PROTEIN 1"/>
    <property type="match status" value="1"/>
</dbReference>
<evidence type="ECO:0000256" key="5">
    <source>
        <dbReference type="ARBA" id="ARBA00023136"/>
    </source>
</evidence>
<dbReference type="AlphaFoldDB" id="A0A1X7GJC6"/>
<dbReference type="GO" id="GO:0005886">
    <property type="term" value="C:plasma membrane"/>
    <property type="evidence" value="ECO:0007669"/>
    <property type="project" value="UniProtKB-SubCell"/>
</dbReference>
<dbReference type="RefSeq" id="WP_085218456.1">
    <property type="nucleotide sequence ID" value="NZ_LT840185.1"/>
</dbReference>
<name>A0A1X7GJC6_9SPHN</name>
<proteinExistence type="inferred from homology"/>
<accession>A0A1X7GJC6</accession>
<keyword evidence="5 6" id="KW-0472">Membrane</keyword>
<evidence type="ECO:0000256" key="1">
    <source>
        <dbReference type="ARBA" id="ARBA00004370"/>
    </source>
</evidence>
<dbReference type="PANTHER" id="PTHR23427">
    <property type="entry name" value="SURFEIT LOCUS PROTEIN"/>
    <property type="match status" value="1"/>
</dbReference>
<evidence type="ECO:0000256" key="4">
    <source>
        <dbReference type="ARBA" id="ARBA00022989"/>
    </source>
</evidence>
<evidence type="ECO:0000256" key="6">
    <source>
        <dbReference type="RuleBase" id="RU363076"/>
    </source>
</evidence>
<dbReference type="Proteomes" id="UP000192934">
    <property type="component" value="Chromosome I"/>
</dbReference>
<comment type="caution">
    <text evidence="6">Lacks conserved residue(s) required for the propagation of feature annotation.</text>
</comment>
<organism evidence="7 8">
    <name type="scientific">Allosphingosinicella indica</name>
    <dbReference type="NCBI Taxonomy" id="941907"/>
    <lineage>
        <taxon>Bacteria</taxon>
        <taxon>Pseudomonadati</taxon>
        <taxon>Pseudomonadota</taxon>
        <taxon>Alphaproteobacteria</taxon>
        <taxon>Sphingomonadales</taxon>
        <taxon>Sphingomonadaceae</taxon>
        <taxon>Allosphingosinicella</taxon>
    </lineage>
</organism>
<dbReference type="EMBL" id="LT840185">
    <property type="protein sequence ID" value="SMF69985.1"/>
    <property type="molecule type" value="Genomic_DNA"/>
</dbReference>
<reference evidence="8" key="1">
    <citation type="submission" date="2017-04" db="EMBL/GenBank/DDBJ databases">
        <authorList>
            <person name="Varghese N."/>
            <person name="Submissions S."/>
        </authorList>
    </citation>
    <scope>NUCLEOTIDE SEQUENCE [LARGE SCALE GENOMIC DNA]</scope>
    <source>
        <strain evidence="8">Dd16</strain>
    </source>
</reference>
<evidence type="ECO:0000256" key="3">
    <source>
        <dbReference type="ARBA" id="ARBA00022692"/>
    </source>
</evidence>
<comment type="subcellular location">
    <subcellularLocation>
        <location evidence="6">Cell membrane</location>
        <topology evidence="6">Multi-pass membrane protein</topology>
    </subcellularLocation>
    <subcellularLocation>
        <location evidence="1">Membrane</location>
    </subcellularLocation>
</comment>
<dbReference type="CDD" id="cd06662">
    <property type="entry name" value="SURF1"/>
    <property type="match status" value="1"/>
</dbReference>
<keyword evidence="4 6" id="KW-1133">Transmembrane helix</keyword>